<organism evidence="8 9">
    <name type="scientific">Bradyrhizobium lablabi</name>
    <dbReference type="NCBI Taxonomy" id="722472"/>
    <lineage>
        <taxon>Bacteria</taxon>
        <taxon>Pseudomonadati</taxon>
        <taxon>Pseudomonadota</taxon>
        <taxon>Alphaproteobacteria</taxon>
        <taxon>Hyphomicrobiales</taxon>
        <taxon>Nitrobacteraceae</taxon>
        <taxon>Bradyrhizobium</taxon>
    </lineage>
</organism>
<sequence length="219" mass="24253">MNGVHDMGGMDGFGKVEPEPNEPMFHTKWEARVLAMVRAMGAAGAFNIDASRFYRETLPPHVYLGSSYYKKWLLGLEDLLVDRGFVAADEIASGHAMETAKPLKHGKFALDDVERIMVRGKFGRAAPSPAKFKPGDRVRAKNIHPATHTRLPRYVRGHVGVVERDHGCHVFPDTAAIEAGENPQWLYTVVFDGAELWGPDADPTVKISIDAFEPYLEPA</sequence>
<keyword evidence="3 5" id="KW-0456">Lyase</keyword>
<dbReference type="EC" id="4.2.1.84" evidence="5"/>
<name>A0A1M6HN88_9BRAD</name>
<dbReference type="InterPro" id="IPR008990">
    <property type="entry name" value="Elect_transpt_acc-like_dom_sf"/>
</dbReference>
<dbReference type="Proteomes" id="UP000189935">
    <property type="component" value="Chromosome I"/>
</dbReference>
<dbReference type="Gene3D" id="2.30.30.50">
    <property type="match status" value="1"/>
</dbReference>
<dbReference type="OrthoDB" id="3478924at2"/>
<feature type="domain" description="Nitrile hydratase beta subunit-like N-terminal" evidence="7">
    <location>
        <begin position="1"/>
        <end position="104"/>
    </location>
</feature>
<evidence type="ECO:0000256" key="4">
    <source>
        <dbReference type="ARBA" id="ARBA00044877"/>
    </source>
</evidence>
<protein>
    <recommendedName>
        <fullName evidence="5">Nitrile hydratase subunit beta</fullName>
        <shortName evidence="5">NHase</shortName>
        <ecNumber evidence="5">4.2.1.84</ecNumber>
    </recommendedName>
</protein>
<evidence type="ECO:0000313" key="9">
    <source>
        <dbReference type="Proteomes" id="UP000189935"/>
    </source>
</evidence>
<dbReference type="Gene3D" id="1.10.472.20">
    <property type="entry name" value="Nitrile hydratase, beta subunit"/>
    <property type="match status" value="1"/>
</dbReference>
<dbReference type="InterPro" id="IPR042262">
    <property type="entry name" value="CN_hydtase_beta_C"/>
</dbReference>
<dbReference type="EMBL" id="LT670844">
    <property type="protein sequence ID" value="SHJ23672.1"/>
    <property type="molecule type" value="Genomic_DNA"/>
</dbReference>
<gene>
    <name evidence="8" type="ORF">SAMN05444159_0056</name>
</gene>
<evidence type="ECO:0000256" key="3">
    <source>
        <dbReference type="ARBA" id="ARBA00023239"/>
    </source>
</evidence>
<dbReference type="PIRSF" id="PIRSF001427">
    <property type="entry name" value="NHase_beta"/>
    <property type="match status" value="1"/>
</dbReference>
<dbReference type="InterPro" id="IPR003168">
    <property type="entry name" value="Nitrile_hydratase_bsu"/>
</dbReference>
<dbReference type="RefSeq" id="WP_079535995.1">
    <property type="nucleotide sequence ID" value="NZ_LT670844.1"/>
</dbReference>
<evidence type="ECO:0000259" key="7">
    <source>
        <dbReference type="Pfam" id="PF21006"/>
    </source>
</evidence>
<evidence type="ECO:0000256" key="1">
    <source>
        <dbReference type="ARBA" id="ARBA00004042"/>
    </source>
</evidence>
<evidence type="ECO:0000256" key="2">
    <source>
        <dbReference type="ARBA" id="ARBA00009098"/>
    </source>
</evidence>
<dbReference type="Pfam" id="PF02211">
    <property type="entry name" value="NHase_beta_C"/>
    <property type="match status" value="1"/>
</dbReference>
<proteinExistence type="inferred from homology"/>
<feature type="domain" description="Nitrile hydratase beta subunit" evidence="6">
    <location>
        <begin position="124"/>
        <end position="218"/>
    </location>
</feature>
<dbReference type="SUPFAM" id="SSF50090">
    <property type="entry name" value="Electron transport accessory proteins"/>
    <property type="match status" value="1"/>
</dbReference>
<dbReference type="AlphaFoldDB" id="A0A1M6HN88"/>
<dbReference type="InterPro" id="IPR049054">
    <property type="entry name" value="CN_hydtase_beta-like_N"/>
</dbReference>
<evidence type="ECO:0000259" key="6">
    <source>
        <dbReference type="Pfam" id="PF02211"/>
    </source>
</evidence>
<comment type="function">
    <text evidence="1 5">NHase catalyzes the hydration of various nitrile compounds to the corresponding amides.</text>
</comment>
<reference evidence="8 9" key="1">
    <citation type="submission" date="2016-11" db="EMBL/GenBank/DDBJ databases">
        <authorList>
            <person name="Jaros S."/>
            <person name="Januszkiewicz K."/>
            <person name="Wedrychowicz H."/>
        </authorList>
    </citation>
    <scope>NUCLEOTIDE SEQUENCE [LARGE SCALE GENOMIC DNA]</scope>
    <source>
        <strain evidence="8 9">GAS499</strain>
    </source>
</reference>
<dbReference type="GO" id="GO:0018822">
    <property type="term" value="F:nitrile hydratase activity"/>
    <property type="evidence" value="ECO:0007669"/>
    <property type="project" value="UniProtKB-EC"/>
</dbReference>
<accession>A0A1M6HN88</accession>
<dbReference type="Pfam" id="PF21006">
    <property type="entry name" value="NHase_beta_N"/>
    <property type="match status" value="1"/>
</dbReference>
<comment type="catalytic activity">
    <reaction evidence="4 5">
        <text>an aliphatic primary amide = an aliphatic nitrile + H2O</text>
        <dbReference type="Rhea" id="RHEA:12673"/>
        <dbReference type="ChEBI" id="CHEBI:15377"/>
        <dbReference type="ChEBI" id="CHEBI:65285"/>
        <dbReference type="ChEBI" id="CHEBI:80291"/>
        <dbReference type="EC" id="4.2.1.84"/>
    </reaction>
</comment>
<evidence type="ECO:0000313" key="8">
    <source>
        <dbReference type="EMBL" id="SHJ23672.1"/>
    </source>
</evidence>
<dbReference type="NCBIfam" id="TIGR03888">
    <property type="entry name" value="nitrile_beta"/>
    <property type="match status" value="1"/>
</dbReference>
<dbReference type="GO" id="GO:0046914">
    <property type="term" value="F:transition metal ion binding"/>
    <property type="evidence" value="ECO:0007669"/>
    <property type="project" value="InterPro"/>
</dbReference>
<evidence type="ECO:0000256" key="5">
    <source>
        <dbReference type="PIRNR" id="PIRNR001427"/>
    </source>
</evidence>
<comment type="similarity">
    <text evidence="2 5">Belongs to the nitrile hydratase subunit beta family.</text>
</comment>
<dbReference type="InterPro" id="IPR024690">
    <property type="entry name" value="CN_hydtase_beta_dom_C"/>
</dbReference>